<keyword evidence="11" id="KW-1185">Reference proteome</keyword>
<dbReference type="InterPro" id="IPR003593">
    <property type="entry name" value="AAA+_ATPase"/>
</dbReference>
<dbReference type="Gene3D" id="3.40.50.300">
    <property type="entry name" value="P-loop containing nucleotide triphosphate hydrolases"/>
    <property type="match status" value="1"/>
</dbReference>
<evidence type="ECO:0000313" key="10">
    <source>
        <dbReference type="EMBL" id="MFA1555065.1"/>
    </source>
</evidence>
<accession>A0ABV4QWS2</accession>
<name>A0ABV4QWS2_9ACTN</name>
<comment type="subcellular location">
    <subcellularLocation>
        <location evidence="1">Cell membrane</location>
        <topology evidence="1">Multi-pass membrane protein</topology>
    </subcellularLocation>
</comment>
<reference evidence="10 11" key="1">
    <citation type="submission" date="2023-11" db="EMBL/GenBank/DDBJ databases">
        <title>Actinomadura monticuli sp. nov., isolated from volcanic ash.</title>
        <authorList>
            <person name="Lee S.D."/>
            <person name="Yang H."/>
            <person name="Kim I.S."/>
        </authorList>
    </citation>
    <scope>NUCLEOTIDE SEQUENCE [LARGE SCALE GENOMIC DNA]</scope>
    <source>
        <strain evidence="10 11">DSM 45346</strain>
    </source>
</reference>
<evidence type="ECO:0000256" key="7">
    <source>
        <dbReference type="SAM" id="Phobius"/>
    </source>
</evidence>
<feature type="domain" description="ABC transporter" evidence="8">
    <location>
        <begin position="349"/>
        <end position="582"/>
    </location>
</feature>
<feature type="transmembrane region" description="Helical" evidence="7">
    <location>
        <begin position="30"/>
        <end position="49"/>
    </location>
</feature>
<dbReference type="GO" id="GO:0005524">
    <property type="term" value="F:ATP binding"/>
    <property type="evidence" value="ECO:0007669"/>
    <property type="project" value="UniProtKB-KW"/>
</dbReference>
<protein>
    <submittedName>
        <fullName evidence="10">ABC transporter ATP-binding protein</fullName>
    </submittedName>
</protein>
<evidence type="ECO:0000256" key="3">
    <source>
        <dbReference type="ARBA" id="ARBA00022741"/>
    </source>
</evidence>
<proteinExistence type="predicted"/>
<feature type="domain" description="ABC transmembrane type-1" evidence="9">
    <location>
        <begin position="34"/>
        <end position="316"/>
    </location>
</feature>
<keyword evidence="3" id="KW-0547">Nucleotide-binding</keyword>
<dbReference type="InterPro" id="IPR011527">
    <property type="entry name" value="ABC1_TM_dom"/>
</dbReference>
<dbReference type="SMART" id="SM00382">
    <property type="entry name" value="AAA"/>
    <property type="match status" value="1"/>
</dbReference>
<dbReference type="PROSITE" id="PS50893">
    <property type="entry name" value="ABC_TRANSPORTER_2"/>
    <property type="match status" value="1"/>
</dbReference>
<evidence type="ECO:0000256" key="1">
    <source>
        <dbReference type="ARBA" id="ARBA00004651"/>
    </source>
</evidence>
<evidence type="ECO:0000256" key="5">
    <source>
        <dbReference type="ARBA" id="ARBA00022989"/>
    </source>
</evidence>
<dbReference type="SUPFAM" id="SSF52540">
    <property type="entry name" value="P-loop containing nucleoside triphosphate hydrolases"/>
    <property type="match status" value="1"/>
</dbReference>
<keyword evidence="2 7" id="KW-0812">Transmembrane</keyword>
<dbReference type="InterPro" id="IPR027417">
    <property type="entry name" value="P-loop_NTPase"/>
</dbReference>
<evidence type="ECO:0000313" key="11">
    <source>
        <dbReference type="Proteomes" id="UP001569904"/>
    </source>
</evidence>
<gene>
    <name evidence="10" type="ORF">SM436_15355</name>
</gene>
<dbReference type="CDD" id="cd07346">
    <property type="entry name" value="ABC_6TM_exporters"/>
    <property type="match status" value="1"/>
</dbReference>
<dbReference type="PANTHER" id="PTHR43394">
    <property type="entry name" value="ATP-DEPENDENT PERMEASE MDL1, MITOCHONDRIAL"/>
    <property type="match status" value="1"/>
</dbReference>
<comment type="caution">
    <text evidence="10">The sequence shown here is derived from an EMBL/GenBank/DDBJ whole genome shotgun (WGS) entry which is preliminary data.</text>
</comment>
<dbReference type="EMBL" id="JAXCEH010000008">
    <property type="protein sequence ID" value="MFA1555065.1"/>
    <property type="molecule type" value="Genomic_DNA"/>
</dbReference>
<evidence type="ECO:0000256" key="6">
    <source>
        <dbReference type="ARBA" id="ARBA00023136"/>
    </source>
</evidence>
<evidence type="ECO:0000256" key="4">
    <source>
        <dbReference type="ARBA" id="ARBA00022840"/>
    </source>
</evidence>
<dbReference type="PROSITE" id="PS50929">
    <property type="entry name" value="ABC_TM1F"/>
    <property type="match status" value="1"/>
</dbReference>
<organism evidence="10 11">
    <name type="scientific">Actinomadura chokoriensis</name>
    <dbReference type="NCBI Taxonomy" id="454156"/>
    <lineage>
        <taxon>Bacteria</taxon>
        <taxon>Bacillati</taxon>
        <taxon>Actinomycetota</taxon>
        <taxon>Actinomycetes</taxon>
        <taxon>Streptosporangiales</taxon>
        <taxon>Thermomonosporaceae</taxon>
        <taxon>Actinomadura</taxon>
    </lineage>
</organism>
<sequence length="586" mass="61326">MSGEPRSERLPIAGPAAVRRALLDLVRGDVHVLAAMLALTAAAALAAAAMPRLLGMIVDDFQEGAGASRIDLLATVAIGFGIAHLLLTRFAGLAGSRLGERALYRLRGGFVARALALPTHVVERADAGDLTTRNSTDIALVGQALREAAPDFFVATIRIGVLLAAVLLLDPLLGLCVLCGLPLHWVVTRWYLRRAPGDYLAERAAASEVSEVLSAGVEGAKTIEALRMQEQRMDLVARTIAASHRARRRTLFLRTVLFVVVDVGHALPVATTLLLGGYLYSAGGIGLGTAVAGSLYAWQLADPVDQVLMRVEQVQSSLASLARIEGVGEAAVPEPASTGLDGAPDGKGFVAAGVHYAYDGGPDVLGGVDLTVRPGEWLAIVGPSGAGKSTLGKLLAGLEAPTKGTITVQGRQVSALPAHERRRYVLMVTQEHHVFLGTVRDNLAMADPDAGDDAMLAALAAVDAHWIGDLPHGLATELGAGATHLDPGQAQQLALARVVLADPQTVVLDEATALLDPVTARRAERSMAAVLQGRTVVAIAHRLHTAHDADRVAIMERGRIVEIGEHHALVAAGGPYAGLWRSWHGA</sequence>
<dbReference type="InterPro" id="IPR036640">
    <property type="entry name" value="ABC1_TM_sf"/>
</dbReference>
<evidence type="ECO:0000259" key="8">
    <source>
        <dbReference type="PROSITE" id="PS50893"/>
    </source>
</evidence>
<evidence type="ECO:0000256" key="2">
    <source>
        <dbReference type="ARBA" id="ARBA00022692"/>
    </source>
</evidence>
<dbReference type="SUPFAM" id="SSF90123">
    <property type="entry name" value="ABC transporter transmembrane region"/>
    <property type="match status" value="1"/>
</dbReference>
<dbReference type="Pfam" id="PF00005">
    <property type="entry name" value="ABC_tran"/>
    <property type="match status" value="1"/>
</dbReference>
<feature type="transmembrane region" description="Helical" evidence="7">
    <location>
        <begin position="70"/>
        <end position="91"/>
    </location>
</feature>
<dbReference type="InterPro" id="IPR039421">
    <property type="entry name" value="Type_1_exporter"/>
</dbReference>
<feature type="transmembrane region" description="Helical" evidence="7">
    <location>
        <begin position="159"/>
        <end position="187"/>
    </location>
</feature>
<evidence type="ECO:0000259" key="9">
    <source>
        <dbReference type="PROSITE" id="PS50929"/>
    </source>
</evidence>
<dbReference type="InterPro" id="IPR003439">
    <property type="entry name" value="ABC_transporter-like_ATP-bd"/>
</dbReference>
<dbReference type="Proteomes" id="UP001569904">
    <property type="component" value="Unassembled WGS sequence"/>
</dbReference>
<dbReference type="PANTHER" id="PTHR43394:SF1">
    <property type="entry name" value="ATP-BINDING CASSETTE SUB-FAMILY B MEMBER 10, MITOCHONDRIAL"/>
    <property type="match status" value="1"/>
</dbReference>
<dbReference type="Pfam" id="PF00664">
    <property type="entry name" value="ABC_membrane"/>
    <property type="match status" value="1"/>
</dbReference>
<keyword evidence="4 10" id="KW-0067">ATP-binding</keyword>
<keyword evidence="6 7" id="KW-0472">Membrane</keyword>
<dbReference type="Gene3D" id="1.20.1560.10">
    <property type="entry name" value="ABC transporter type 1, transmembrane domain"/>
    <property type="match status" value="1"/>
</dbReference>
<keyword evidence="5 7" id="KW-1133">Transmembrane helix</keyword>
<dbReference type="RefSeq" id="WP_371941753.1">
    <property type="nucleotide sequence ID" value="NZ_JAXCEH010000008.1"/>
</dbReference>
<feature type="transmembrane region" description="Helical" evidence="7">
    <location>
        <begin position="251"/>
        <end position="271"/>
    </location>
</feature>